<dbReference type="PANTHER" id="PTHR43000">
    <property type="entry name" value="DTDP-D-GLUCOSE 4,6-DEHYDRATASE-RELATED"/>
    <property type="match status" value="1"/>
</dbReference>
<dbReference type="InterPro" id="IPR001509">
    <property type="entry name" value="Epimerase_deHydtase"/>
</dbReference>
<dbReference type="Pfam" id="PF01370">
    <property type="entry name" value="Epimerase"/>
    <property type="match status" value="1"/>
</dbReference>
<dbReference type="Gene3D" id="3.40.50.720">
    <property type="entry name" value="NAD(P)-binding Rossmann-like Domain"/>
    <property type="match status" value="1"/>
</dbReference>
<dbReference type="Proteomes" id="UP000248066">
    <property type="component" value="Unassembled WGS sequence"/>
</dbReference>
<dbReference type="AlphaFoldDB" id="A0A2W0H8S8"/>
<dbReference type="RefSeq" id="WP_110516775.1">
    <property type="nucleotide sequence ID" value="NZ_PDOF01000001.1"/>
</dbReference>
<dbReference type="EMBL" id="PDOF01000001">
    <property type="protein sequence ID" value="PYZ97567.1"/>
    <property type="molecule type" value="Genomic_DNA"/>
</dbReference>
<comment type="caution">
    <text evidence="3">The sequence shown here is derived from an EMBL/GenBank/DDBJ whole genome shotgun (WGS) entry which is preliminary data.</text>
</comment>
<evidence type="ECO:0000256" key="1">
    <source>
        <dbReference type="ARBA" id="ARBA00007637"/>
    </source>
</evidence>
<sequence length="316" mass="35123">MTQLGNILVTGGAGFLGSQLVLRLLPHAAHIWVLDDLSTGTLDAIPLDPKVTFVRGSILDRNLLKKLLPNVEYVFHFACANLINSVSHIDQDFETNLTGGFTMLHETHLSCPQLKRFVYASTASVYSQADILPTPETYSRIRLPYPASKFGVEHYCHVFHHLYGMPVTTLRFSNVYGPGQLSTNPYCGVVAKFFDAAETGIPMAIFGDGKQTRDFTYVEDAVEAIWLAALSPDAPGEVFNVGTGKETSVLELAHKIRQLTGYTGKITHMPKRVVDIVNRRCLDHSFITSRLAWTPRSTIDAGLEKTRNWLKSRRSD</sequence>
<reference evidence="3 4" key="1">
    <citation type="submission" date="2017-10" db="EMBL/GenBank/DDBJ databases">
        <title>Bacillus sp. nov., a halophilic bacterium isolated from a Yangshapao Lake.</title>
        <authorList>
            <person name="Wang H."/>
        </authorList>
    </citation>
    <scope>NUCLEOTIDE SEQUENCE [LARGE SCALE GENOMIC DNA]</scope>
    <source>
        <strain evidence="3 4">YSP-3</strain>
    </source>
</reference>
<evidence type="ECO:0000313" key="3">
    <source>
        <dbReference type="EMBL" id="PYZ97567.1"/>
    </source>
</evidence>
<evidence type="ECO:0000313" key="4">
    <source>
        <dbReference type="Proteomes" id="UP000248066"/>
    </source>
</evidence>
<name>A0A2W0H8S8_9BACI</name>
<proteinExistence type="inferred from homology"/>
<dbReference type="OrthoDB" id="9771073at2"/>
<dbReference type="SUPFAM" id="SSF51735">
    <property type="entry name" value="NAD(P)-binding Rossmann-fold domains"/>
    <property type="match status" value="1"/>
</dbReference>
<feature type="domain" description="NAD-dependent epimerase/dehydratase" evidence="2">
    <location>
        <begin position="7"/>
        <end position="242"/>
    </location>
</feature>
<protein>
    <submittedName>
        <fullName evidence="3">Epimerase</fullName>
    </submittedName>
</protein>
<comment type="similarity">
    <text evidence="1">Belongs to the NAD(P)-dependent epimerase/dehydratase family.</text>
</comment>
<gene>
    <name evidence="3" type="ORF">CR205_02935</name>
</gene>
<keyword evidence="4" id="KW-1185">Reference proteome</keyword>
<dbReference type="Gene3D" id="3.90.25.10">
    <property type="entry name" value="UDP-galactose 4-epimerase, domain 1"/>
    <property type="match status" value="1"/>
</dbReference>
<evidence type="ECO:0000259" key="2">
    <source>
        <dbReference type="Pfam" id="PF01370"/>
    </source>
</evidence>
<accession>A0A2W0H8S8</accession>
<dbReference type="InterPro" id="IPR036291">
    <property type="entry name" value="NAD(P)-bd_dom_sf"/>
</dbReference>
<organism evidence="3 4">
    <name type="scientific">Alteribacter lacisalsi</name>
    <dbReference type="NCBI Taxonomy" id="2045244"/>
    <lineage>
        <taxon>Bacteria</taxon>
        <taxon>Bacillati</taxon>
        <taxon>Bacillota</taxon>
        <taxon>Bacilli</taxon>
        <taxon>Bacillales</taxon>
        <taxon>Bacillaceae</taxon>
        <taxon>Alteribacter</taxon>
    </lineage>
</organism>